<dbReference type="OrthoDB" id="2020972at2759"/>
<dbReference type="Proteomes" id="UP000285301">
    <property type="component" value="Unassembled WGS sequence"/>
</dbReference>
<keyword evidence="6" id="KW-0067">ATP-binding</keyword>
<evidence type="ECO:0000256" key="7">
    <source>
        <dbReference type="ARBA" id="ARBA00023125"/>
    </source>
</evidence>
<keyword evidence="5 11" id="KW-0347">Helicase</keyword>
<keyword evidence="8" id="KW-0539">Nucleus</keyword>
<dbReference type="STRING" id="1965070.A0A3S4RBH7"/>
<dbReference type="GO" id="GO:0004386">
    <property type="term" value="F:helicase activity"/>
    <property type="evidence" value="ECO:0007669"/>
    <property type="project" value="UniProtKB-KW"/>
</dbReference>
<dbReference type="Gene3D" id="3.40.50.10810">
    <property type="entry name" value="Tandem AAA-ATPase domain"/>
    <property type="match status" value="1"/>
</dbReference>
<dbReference type="InterPro" id="IPR001650">
    <property type="entry name" value="Helicase_C-like"/>
</dbReference>
<organism evidence="11 12">
    <name type="scientific">Dinothrombium tinctorium</name>
    <dbReference type="NCBI Taxonomy" id="1965070"/>
    <lineage>
        <taxon>Eukaryota</taxon>
        <taxon>Metazoa</taxon>
        <taxon>Ecdysozoa</taxon>
        <taxon>Arthropoda</taxon>
        <taxon>Chelicerata</taxon>
        <taxon>Arachnida</taxon>
        <taxon>Acari</taxon>
        <taxon>Acariformes</taxon>
        <taxon>Trombidiformes</taxon>
        <taxon>Prostigmata</taxon>
        <taxon>Anystina</taxon>
        <taxon>Parasitengona</taxon>
        <taxon>Trombidioidea</taxon>
        <taxon>Trombidiidae</taxon>
        <taxon>Dinothrombium</taxon>
    </lineage>
</organism>
<evidence type="ECO:0000256" key="4">
    <source>
        <dbReference type="ARBA" id="ARBA00022801"/>
    </source>
</evidence>
<dbReference type="Pfam" id="PF00271">
    <property type="entry name" value="Helicase_C"/>
    <property type="match status" value="1"/>
</dbReference>
<keyword evidence="7" id="KW-0238">DNA-binding</keyword>
<name>A0A3S4RBH7_9ACAR</name>
<comment type="subcellular location">
    <subcellularLocation>
        <location evidence="1">Nucleus</location>
    </subcellularLocation>
</comment>
<evidence type="ECO:0000256" key="8">
    <source>
        <dbReference type="ARBA" id="ARBA00023242"/>
    </source>
</evidence>
<reference evidence="11 12" key="1">
    <citation type="journal article" date="2018" name="Gigascience">
        <title>Genomes of trombidid mites reveal novel predicted allergens and laterally-transferred genes associated with secondary metabolism.</title>
        <authorList>
            <person name="Dong X."/>
            <person name="Chaisiri K."/>
            <person name="Xia D."/>
            <person name="Armstrong S.D."/>
            <person name="Fang Y."/>
            <person name="Donnelly M.J."/>
            <person name="Kadowaki T."/>
            <person name="McGarry J.W."/>
            <person name="Darby A.C."/>
            <person name="Makepeace B.L."/>
        </authorList>
    </citation>
    <scope>NUCLEOTIDE SEQUENCE [LARGE SCALE GENOMIC DNA]</scope>
    <source>
        <strain evidence="11">UoL-WK</strain>
    </source>
</reference>
<dbReference type="SMART" id="SM00490">
    <property type="entry name" value="HELICc"/>
    <property type="match status" value="1"/>
</dbReference>
<feature type="compositionally biased region" description="Basic and acidic residues" evidence="9">
    <location>
        <begin position="65"/>
        <end position="75"/>
    </location>
</feature>
<feature type="compositionally biased region" description="Acidic residues" evidence="9">
    <location>
        <begin position="260"/>
        <end position="284"/>
    </location>
</feature>
<evidence type="ECO:0000256" key="1">
    <source>
        <dbReference type="ARBA" id="ARBA00004123"/>
    </source>
</evidence>
<evidence type="ECO:0000259" key="10">
    <source>
        <dbReference type="PROSITE" id="PS51194"/>
    </source>
</evidence>
<comment type="caution">
    <text evidence="11">The sequence shown here is derived from an EMBL/GenBank/DDBJ whole genome shotgun (WGS) entry which is preliminary data.</text>
</comment>
<feature type="region of interest" description="Disordered" evidence="9">
    <location>
        <begin position="39"/>
        <end position="139"/>
    </location>
</feature>
<sequence length="1003" mass="114669">MAAVDDMNSIENEKHCDWSRDLENLEFILNEAKNCLPNESEAISKSKANPLLEELLDKPINNVRSAEKRAEKCETNGRANTPVTSNDTDSDDVSSEGSEEEQSEESSSEESEEKSTKEEQKNETNVAASKPVKKKQRKVMKSLMRKNIKKILNEKDLDFETRNARKEEEERIKRLHERSQFLQRQRQMQQQITITSKGRIDDVCVLISDDESDAPNKRFKKSTEVIDLLDDDEDDIKPSFYPPSNLSSYKTSYTVPPVTETEDDSFASGDDDGDSTVNGDDEDMNNCGVHTDDSLNVPDEQGRVLVNVGHNDDEIPVYLPPHLARHLKPHQIGGIRFLYDNLIENLSQFDRSLGYGCILAHSMGLGKTLQIISFIDIFLTYTSARHVLCIVPINTLQNWIAEFDMWLPVKREANNKSDNDIKYREFNLYALSDCKTIMSRAKEIMTWKETGGVLLLGYEMYRILTSKKCFNMKKIWNHPDILWKIINDGKPIDDLDFDVPTKNKKLKVSNDKNDTHQLETGENDPNNMSFNLSVSFPSTSENNSTSQRIIDYEWARPYCINYIPGIILNGLKMVILFEIIAKTLSFDDRLLIFSQSLSTLDIIENFLEHSYVPLSNTSERWLKNRNYYRLDGSTSAQEREKLINNFNNNRGVYLFLLSTRAGCLGINLVGANRIVVFDASWNPCHDAQAACRIYRYGQQKECFIYRLICDNSLEKKIYDRQVSKQGMSHRVVDELNPETNFTWKEINSLIEDLDQINEPPIKIFSEDELSSYDDEIVRHICSQMNNCITKEPFEHESLLLDHKETKLSQREKRFAEQSYLLAKHQRVLNSQGINTAPSYVRSGYFPPTRGGSHLGRPPNNAYFQPSHYPQYNTSIYNCPGNMLPTQPTPVPTNAMPNNYLINQTLNTNAAVAETLTKQGHIVKRITVPNDLNIPMDTNNERPPIFVPKGQEVLIIKNANGIYLRTIDGRLVAVTWSPSDVSNIFGPNANFSDNFLRSSHPSMV</sequence>
<dbReference type="InterPro" id="IPR044574">
    <property type="entry name" value="ARIP4-like"/>
</dbReference>
<dbReference type="GO" id="GO:0016887">
    <property type="term" value="F:ATP hydrolysis activity"/>
    <property type="evidence" value="ECO:0007669"/>
    <property type="project" value="InterPro"/>
</dbReference>
<dbReference type="SUPFAM" id="SSF52540">
    <property type="entry name" value="P-loop containing nucleoside triphosphate hydrolases"/>
    <property type="match status" value="2"/>
</dbReference>
<dbReference type="EMBL" id="NCKU01000807">
    <property type="protein sequence ID" value="RWS14079.1"/>
    <property type="molecule type" value="Genomic_DNA"/>
</dbReference>
<gene>
    <name evidence="11" type="ORF">B4U79_09135</name>
</gene>
<evidence type="ECO:0000313" key="12">
    <source>
        <dbReference type="Proteomes" id="UP000285301"/>
    </source>
</evidence>
<dbReference type="PROSITE" id="PS51194">
    <property type="entry name" value="HELICASE_CTER"/>
    <property type="match status" value="1"/>
</dbReference>
<proteinExistence type="inferred from homology"/>
<dbReference type="AlphaFoldDB" id="A0A3S4RBH7"/>
<dbReference type="InterPro" id="IPR049730">
    <property type="entry name" value="SNF2/RAD54-like_C"/>
</dbReference>
<evidence type="ECO:0000256" key="9">
    <source>
        <dbReference type="SAM" id="MobiDB-lite"/>
    </source>
</evidence>
<evidence type="ECO:0000256" key="2">
    <source>
        <dbReference type="ARBA" id="ARBA00007025"/>
    </source>
</evidence>
<feature type="region of interest" description="Disordered" evidence="9">
    <location>
        <begin position="251"/>
        <end position="285"/>
    </location>
</feature>
<dbReference type="InterPro" id="IPR038718">
    <property type="entry name" value="SNF2-like_sf"/>
</dbReference>
<keyword evidence="4" id="KW-0378">Hydrolase</keyword>
<dbReference type="GO" id="GO:0003677">
    <property type="term" value="F:DNA binding"/>
    <property type="evidence" value="ECO:0007669"/>
    <property type="project" value="UniProtKB-KW"/>
</dbReference>
<dbReference type="PANTHER" id="PTHR45797:SF1">
    <property type="entry name" value="HELICASE ARIP4"/>
    <property type="match status" value="1"/>
</dbReference>
<evidence type="ECO:0000256" key="6">
    <source>
        <dbReference type="ARBA" id="ARBA00022840"/>
    </source>
</evidence>
<dbReference type="CDD" id="cd18793">
    <property type="entry name" value="SF2_C_SNF"/>
    <property type="match status" value="1"/>
</dbReference>
<dbReference type="Pfam" id="PF00176">
    <property type="entry name" value="SNF2-rel_dom"/>
    <property type="match status" value="1"/>
</dbReference>
<feature type="compositionally biased region" description="Acidic residues" evidence="9">
    <location>
        <begin position="88"/>
        <end position="112"/>
    </location>
</feature>
<feature type="domain" description="Helicase C-terminal" evidence="10">
    <location>
        <begin position="575"/>
        <end position="739"/>
    </location>
</feature>
<keyword evidence="12" id="KW-1185">Reference proteome</keyword>
<dbReference type="Gene3D" id="3.40.50.300">
    <property type="entry name" value="P-loop containing nucleotide triphosphate hydrolases"/>
    <property type="match status" value="1"/>
</dbReference>
<feature type="compositionally biased region" description="Basic and acidic residues" evidence="9">
    <location>
        <begin position="113"/>
        <end position="122"/>
    </location>
</feature>
<dbReference type="InterPro" id="IPR000330">
    <property type="entry name" value="SNF2_N"/>
</dbReference>
<dbReference type="GO" id="GO:0005524">
    <property type="term" value="F:ATP binding"/>
    <property type="evidence" value="ECO:0007669"/>
    <property type="project" value="UniProtKB-KW"/>
</dbReference>
<protein>
    <submittedName>
        <fullName evidence="11">Helicase ARIP4-like protein</fullName>
    </submittedName>
</protein>
<keyword evidence="3" id="KW-0547">Nucleotide-binding</keyword>
<comment type="similarity">
    <text evidence="2">Belongs to the SNF2/RAD54 helicase family.</text>
</comment>
<evidence type="ECO:0000313" key="11">
    <source>
        <dbReference type="EMBL" id="RWS14079.1"/>
    </source>
</evidence>
<evidence type="ECO:0000256" key="5">
    <source>
        <dbReference type="ARBA" id="ARBA00022806"/>
    </source>
</evidence>
<dbReference type="PANTHER" id="PTHR45797">
    <property type="entry name" value="RAD54-LIKE"/>
    <property type="match status" value="1"/>
</dbReference>
<dbReference type="InterPro" id="IPR027417">
    <property type="entry name" value="P-loop_NTPase"/>
</dbReference>
<accession>A0A3S4RBH7</accession>
<dbReference type="GO" id="GO:0005634">
    <property type="term" value="C:nucleus"/>
    <property type="evidence" value="ECO:0007669"/>
    <property type="project" value="UniProtKB-SubCell"/>
</dbReference>
<evidence type="ECO:0000256" key="3">
    <source>
        <dbReference type="ARBA" id="ARBA00022741"/>
    </source>
</evidence>